<reference evidence="3" key="1">
    <citation type="submission" date="2020-04" db="EMBL/GenBank/DDBJ databases">
        <authorList>
            <person name="Alioto T."/>
            <person name="Alioto T."/>
            <person name="Gomez Garrido J."/>
        </authorList>
    </citation>
    <scope>NUCLEOTIDE SEQUENCE</scope>
    <source>
        <strain evidence="3">A484AB</strain>
    </source>
</reference>
<dbReference type="InterPro" id="IPR043129">
    <property type="entry name" value="ATPase_NBD"/>
</dbReference>
<feature type="region of interest" description="Disordered" evidence="2">
    <location>
        <begin position="406"/>
        <end position="428"/>
    </location>
</feature>
<protein>
    <submittedName>
        <fullName evidence="3">Actin-related 8</fullName>
    </submittedName>
</protein>
<dbReference type="FunFam" id="3.90.640.10:FF:000035">
    <property type="entry name" value="Actin-related protein 8"/>
    <property type="match status" value="1"/>
</dbReference>
<dbReference type="Pfam" id="PF00022">
    <property type="entry name" value="Actin"/>
    <property type="match status" value="1"/>
</dbReference>
<dbReference type="Gene3D" id="3.30.420.40">
    <property type="match status" value="1"/>
</dbReference>
<dbReference type="SUPFAM" id="SSF53067">
    <property type="entry name" value="Actin-like ATPase domain"/>
    <property type="match status" value="2"/>
</dbReference>
<dbReference type="FunFam" id="3.30.420.40:FF:000100">
    <property type="entry name" value="Actin-related protein 8"/>
    <property type="match status" value="1"/>
</dbReference>
<name>A0A6S7HFV7_PARCT</name>
<feature type="compositionally biased region" description="Basic and acidic residues" evidence="2">
    <location>
        <begin position="406"/>
        <end position="415"/>
    </location>
</feature>
<proteinExistence type="inferred from homology"/>
<dbReference type="PANTHER" id="PTHR11937">
    <property type="entry name" value="ACTIN"/>
    <property type="match status" value="1"/>
</dbReference>
<dbReference type="Gene3D" id="3.90.640.10">
    <property type="entry name" value="Actin, Chain A, domain 4"/>
    <property type="match status" value="1"/>
</dbReference>
<gene>
    <name evidence="3" type="ORF">PACLA_8A057496</name>
</gene>
<evidence type="ECO:0000313" key="4">
    <source>
        <dbReference type="Proteomes" id="UP001152795"/>
    </source>
</evidence>
<comment type="similarity">
    <text evidence="1">Belongs to the actin family.</text>
</comment>
<dbReference type="Proteomes" id="UP001152795">
    <property type="component" value="Unassembled WGS sequence"/>
</dbReference>
<dbReference type="OrthoDB" id="5572108at2759"/>
<evidence type="ECO:0000313" key="3">
    <source>
        <dbReference type="EMBL" id="CAB4003179.1"/>
    </source>
</evidence>
<accession>A0A6S7HFV7</accession>
<dbReference type="EMBL" id="CACRXK020004558">
    <property type="protein sequence ID" value="CAB4003179.1"/>
    <property type="molecule type" value="Genomic_DNA"/>
</dbReference>
<evidence type="ECO:0000256" key="1">
    <source>
        <dbReference type="RuleBase" id="RU000487"/>
    </source>
</evidence>
<sequence length="464" mass="51786">MPRGVKADVTEPMETTETYQPVNATTIIILHPGSTTLWLGRATDHAPQSMPHVIAWKRPASCTLQKKPDSFFARPGLHQKESETQRELALSIVEQGILTKKPKKHQQLQEQVVSFNAESEATELDDEVSHNQWTDISESPSFIIGEQAMYINDNDPYTLHWPMKGGSLNLHSGVGGSLTSVCADLEAIWAYGIKTYLDIPIPSLQFHRAVLVVPDTFNRQHVKEMLNILLCRLGFSSAIIQLESVSSSFGCGISCGCIVDVGHEKTHISCIEDGLTIPSSRLILHYGGNDITRCFFWLLRKMNFPYKECNPYNDKLDVYLLKELKETFCHLNQDIPAGQIHEFQVHRPGVRPLLYELKLGDEVMQAPMALFYPQLFGIVGEMLVTTPNLHYDDPEDLLDDKQLLESGSREPKAGKGDQTVAETDEISKPTGLLTMKKTADPINPEKGLGLDNAVIYSINCCGKK</sequence>
<comment type="caution">
    <text evidence="3">The sequence shown here is derived from an EMBL/GenBank/DDBJ whole genome shotgun (WGS) entry which is preliminary data.</text>
</comment>
<dbReference type="InterPro" id="IPR004000">
    <property type="entry name" value="Actin"/>
</dbReference>
<keyword evidence="4" id="KW-1185">Reference proteome</keyword>
<organism evidence="3 4">
    <name type="scientific">Paramuricea clavata</name>
    <name type="common">Red gorgonian</name>
    <name type="synonym">Violescent sea-whip</name>
    <dbReference type="NCBI Taxonomy" id="317549"/>
    <lineage>
        <taxon>Eukaryota</taxon>
        <taxon>Metazoa</taxon>
        <taxon>Cnidaria</taxon>
        <taxon>Anthozoa</taxon>
        <taxon>Octocorallia</taxon>
        <taxon>Malacalcyonacea</taxon>
        <taxon>Plexauridae</taxon>
        <taxon>Paramuricea</taxon>
    </lineage>
</organism>
<dbReference type="SMART" id="SM00268">
    <property type="entry name" value="ACTIN"/>
    <property type="match status" value="1"/>
</dbReference>
<evidence type="ECO:0000256" key="2">
    <source>
        <dbReference type="SAM" id="MobiDB-lite"/>
    </source>
</evidence>
<dbReference type="CDD" id="cd10206">
    <property type="entry name" value="ASKHA_NBD_Arp8-like"/>
    <property type="match status" value="1"/>
</dbReference>
<dbReference type="AlphaFoldDB" id="A0A6S7HFV7"/>